<sequence>MDYGHYWLYNKLDYTAPTAFAAMRLEQTFGALSLTQDREIKREALSQLH</sequence>
<evidence type="ECO:0000313" key="1">
    <source>
        <dbReference type="EMBL" id="GAF84957.1"/>
    </source>
</evidence>
<organism evidence="1">
    <name type="scientific">marine sediment metagenome</name>
    <dbReference type="NCBI Taxonomy" id="412755"/>
    <lineage>
        <taxon>unclassified sequences</taxon>
        <taxon>metagenomes</taxon>
        <taxon>ecological metagenomes</taxon>
    </lineage>
</organism>
<proteinExistence type="predicted"/>
<dbReference type="EMBL" id="BARS01001015">
    <property type="protein sequence ID" value="GAF84957.1"/>
    <property type="molecule type" value="Genomic_DNA"/>
</dbReference>
<accession>X0T9W9</accession>
<reference evidence="1" key="1">
    <citation type="journal article" date="2014" name="Front. Microbiol.">
        <title>High frequency of phylogenetically diverse reductive dehalogenase-homologous genes in deep subseafloor sedimentary metagenomes.</title>
        <authorList>
            <person name="Kawai M."/>
            <person name="Futagami T."/>
            <person name="Toyoda A."/>
            <person name="Takaki Y."/>
            <person name="Nishi S."/>
            <person name="Hori S."/>
            <person name="Arai W."/>
            <person name="Tsubouchi T."/>
            <person name="Morono Y."/>
            <person name="Uchiyama I."/>
            <person name="Ito T."/>
            <person name="Fujiyama A."/>
            <person name="Inagaki F."/>
            <person name="Takami H."/>
        </authorList>
    </citation>
    <scope>NUCLEOTIDE SEQUENCE</scope>
    <source>
        <strain evidence="1">Expedition CK06-06</strain>
    </source>
</reference>
<comment type="caution">
    <text evidence="1">The sequence shown here is derived from an EMBL/GenBank/DDBJ whole genome shotgun (WGS) entry which is preliminary data.</text>
</comment>
<name>X0T9W9_9ZZZZ</name>
<dbReference type="AlphaFoldDB" id="X0T9W9"/>
<gene>
    <name evidence="1" type="ORF">S01H1_02162</name>
</gene>
<feature type="non-terminal residue" evidence="1">
    <location>
        <position position="49"/>
    </location>
</feature>
<protein>
    <submittedName>
        <fullName evidence="1">Uncharacterized protein</fullName>
    </submittedName>
</protein>